<dbReference type="Pfam" id="PF00501">
    <property type="entry name" value="AMP-binding"/>
    <property type="match status" value="1"/>
</dbReference>
<dbReference type="Pfam" id="PF00668">
    <property type="entry name" value="Condensation"/>
    <property type="match status" value="3"/>
</dbReference>
<dbReference type="InterPro" id="IPR020845">
    <property type="entry name" value="AMP-binding_CS"/>
</dbReference>
<dbReference type="InterPro" id="IPR010071">
    <property type="entry name" value="AA_adenyl_dom"/>
</dbReference>
<dbReference type="InterPro" id="IPR009081">
    <property type="entry name" value="PP-bd_ACP"/>
</dbReference>
<feature type="coiled-coil region" evidence="1">
    <location>
        <begin position="1654"/>
        <end position="1681"/>
    </location>
</feature>
<dbReference type="SUPFAM" id="SSF56801">
    <property type="entry name" value="Acetyl-CoA synthetase-like"/>
    <property type="match status" value="1"/>
</dbReference>
<dbReference type="NCBIfam" id="TIGR01733">
    <property type="entry name" value="AA-adenyl-dom"/>
    <property type="match status" value="1"/>
</dbReference>
<evidence type="ECO:0000313" key="4">
    <source>
        <dbReference type="Proteomes" id="UP001467690"/>
    </source>
</evidence>
<dbReference type="Proteomes" id="UP001467690">
    <property type="component" value="Unassembled WGS sequence"/>
</dbReference>
<dbReference type="InterPro" id="IPR045851">
    <property type="entry name" value="AMP-bd_C_sf"/>
</dbReference>
<dbReference type="CDD" id="cd19531">
    <property type="entry name" value="LCL_NRPS-like"/>
    <property type="match status" value="1"/>
</dbReference>
<dbReference type="EMBL" id="JBELOE010000281">
    <property type="protein sequence ID" value="MER2494068.1"/>
    <property type="molecule type" value="Genomic_DNA"/>
</dbReference>
<evidence type="ECO:0000259" key="2">
    <source>
        <dbReference type="PROSITE" id="PS50075"/>
    </source>
</evidence>
<dbReference type="InterPro" id="IPR023213">
    <property type="entry name" value="CAT-like_dom_sf"/>
</dbReference>
<gene>
    <name evidence="3" type="ORF">ABS311_19510</name>
</gene>
<dbReference type="Gene3D" id="3.30.559.10">
    <property type="entry name" value="Chloramphenicol acetyltransferase-like domain"/>
    <property type="match status" value="3"/>
</dbReference>
<dbReference type="Gene3D" id="1.10.1200.10">
    <property type="entry name" value="ACP-like"/>
    <property type="match status" value="1"/>
</dbReference>
<dbReference type="CDD" id="cd05930">
    <property type="entry name" value="A_NRPS"/>
    <property type="match status" value="1"/>
</dbReference>
<dbReference type="SUPFAM" id="SSF47336">
    <property type="entry name" value="ACP-like"/>
    <property type="match status" value="1"/>
</dbReference>
<dbReference type="InterPro" id="IPR025110">
    <property type="entry name" value="AMP-bd_C"/>
</dbReference>
<dbReference type="RefSeq" id="WP_350403098.1">
    <property type="nucleotide sequence ID" value="NZ_JBELOE010000281.1"/>
</dbReference>
<dbReference type="SUPFAM" id="SSF52777">
    <property type="entry name" value="CoA-dependent acyltransferases"/>
    <property type="match status" value="5"/>
</dbReference>
<dbReference type="Pfam" id="PF13193">
    <property type="entry name" value="AMP-binding_C"/>
    <property type="match status" value="1"/>
</dbReference>
<name>A0ABV1RM94_9ALTE</name>
<dbReference type="Gene3D" id="3.30.559.30">
    <property type="entry name" value="Nonribosomal peptide synthetase, condensation domain"/>
    <property type="match status" value="2"/>
</dbReference>
<dbReference type="InterPro" id="IPR000873">
    <property type="entry name" value="AMP-dep_synth/lig_dom"/>
</dbReference>
<evidence type="ECO:0000313" key="3">
    <source>
        <dbReference type="EMBL" id="MER2494068.1"/>
    </source>
</evidence>
<dbReference type="InterPro" id="IPR001242">
    <property type="entry name" value="Condensation_dom"/>
</dbReference>
<dbReference type="PANTHER" id="PTHR45527">
    <property type="entry name" value="NONRIBOSOMAL PEPTIDE SYNTHETASE"/>
    <property type="match status" value="1"/>
</dbReference>
<dbReference type="PROSITE" id="PS50075">
    <property type="entry name" value="CARRIER"/>
    <property type="match status" value="1"/>
</dbReference>
<dbReference type="Gene3D" id="2.30.38.10">
    <property type="entry name" value="Luciferase, Domain 3"/>
    <property type="match status" value="1"/>
</dbReference>
<organism evidence="3 4">
    <name type="scientific">Catenovulum sediminis</name>
    <dbReference type="NCBI Taxonomy" id="1740262"/>
    <lineage>
        <taxon>Bacteria</taxon>
        <taxon>Pseudomonadati</taxon>
        <taxon>Pseudomonadota</taxon>
        <taxon>Gammaproteobacteria</taxon>
        <taxon>Alteromonadales</taxon>
        <taxon>Alteromonadaceae</taxon>
        <taxon>Catenovulum</taxon>
    </lineage>
</organism>
<feature type="domain" description="Carrier" evidence="2">
    <location>
        <begin position="1055"/>
        <end position="1131"/>
    </location>
</feature>
<accession>A0ABV1RM94</accession>
<comment type="caution">
    <text evidence="3">The sequence shown here is derived from an EMBL/GenBank/DDBJ whole genome shotgun (WGS) entry which is preliminary data.</text>
</comment>
<reference evidence="3 4" key="1">
    <citation type="submission" date="2024-06" db="EMBL/GenBank/DDBJ databases">
        <authorList>
            <person name="Chen R.Y."/>
        </authorList>
    </citation>
    <scope>NUCLEOTIDE SEQUENCE [LARGE SCALE GENOMIC DNA]</scope>
    <source>
        <strain evidence="3 4">D2</strain>
    </source>
</reference>
<dbReference type="Gene3D" id="3.40.50.980">
    <property type="match status" value="2"/>
</dbReference>
<dbReference type="Pfam" id="PF00550">
    <property type="entry name" value="PP-binding"/>
    <property type="match status" value="1"/>
</dbReference>
<sequence>MDLSHNLKRVIQQCASENVALQYNNEQLGITAGQAGISAELMALLKTHKSELINWLAHNQARQTQPAMPELTKQNKPGTAHNNKIVLSFNQRRLWFIEQLETHVSAYNIPFVMRIKQAIDIDKLNWVFKRLLQRHTVLRTCYQVENDEPVAVVKEVDDFQIECLDLSNAGDKQAEQIEQSVQQLVNYKFALATDYMLQVRLVKCSEKEYVLLMCLHHIAGDAWSINILINEFMQLYAQPELQADESAVNDATTMQYSDYAAWEKALFDGQHLTPQLTFWKNKLQNLPTVHSLPLDFNRPATQSFKGASVTSTVDATLSEQLTQYAQLHNVSAFMIFHTVFACLLHKYSAADDIVIGAPIANRRDPALSNVVGYFANTLVLRSDLSSDPSFNELLASNKAYLLAAYDNQMMPFDKLVEALKPERNLSHSVLFQIMLVMQNAEQSEFDQTVLKAQPDSIAHTNAKFDLVLEVVNEQAGYQLCWKYASDLFTENSMQKMANHFNHLMRQLLNQPDLPVSQLQTLTPLESAKILHQYNHTQVSWPDTVCLHQVFEAQVNKHAHNIALLDDNMQYSYLQLNQKANQLAWYLREQGIEYGDLIGLHAERGSDLIIALYAILKAGAAYVPLDPTYPPARLKYILADAKPKLVLTQSAICQALADFPQLTGKTVLLDEDPQFIHYSTDNLTEQGICPAPESKAYVIYTSGSTGQPKGVICSHRAIASRIFWMQKTYTLTAADVMLQKTPYSFDVSAWELLWTLMSGAKLVLAAPGGHADPHYLQSMIAEHQVSIIHFVPTMLQGMLSADAWPKNNALRYVFCAGEALPQSLVEAFYQLAGQQTVLVNRYGPTEAPAATHWPCIQMRDDKRIPIGKPTSNTLVYVLDKNQQLVPSGVVGELYIGGEGLADGYLNQPQLSADKFLRNPFATGRIYKTGDLVRWLEDGTLDFIGRRDNQVKLRGYRIELGEIEKHLTAHASVEEAIVVLSQAPARLIAYIKAQAEIKGQHSDIVAELKSELRQRLPDYMCPAVIIPIDSWPQTTSGKIDRNALPQAPVNPVQTTEKPVNQIEFKLRQIWSEVLNMPAHSIARDSNFFELGGDSILSIQVVSKGAKADIHFSVRELFKNPTIESLAGKVTSSIQNRADQDEVKGQLVPLPIYRRFLSQQQKLDHYNQAAMLAVPAQLDRALLFKFLQVIVQKHDALRLRVDGQKSLYFKPLDADELLSCIEVVQVKQLADTQFLERRANQAQASLDITHGPIMKLVLFQAGKAQRLLWIIHHIAVDGVSWRVLLDDLAQLWAQHQSAERFNLGDKTCSLQQWSQAMLDASNSKALLAEKPYWTEQNQAVKRLNQDAATLVDKKWATVQFALPQAATEQLIGQCAQAYQTQINELLLAAWFIAFKNWSGEGCLSLALESHGRDDCYTQLDSSQTVGWFTTHYPFTFRSEQSSTAEIIKSIKDAYRKIPNNGQGYGLLSQMTHAHARIESCLPDVVLNYLGQFDQTLSAAQEIGFANEPTGDFIAADYQEKFSLSFTAVVHGGKMSVNMDHDLAVISQSQAENLKQAVYDALLEVIQHCTEIRQLRQPELQPVAVYPVVRYLIENQKWLAHFNAYDFYGYHKNTVNLPLLEASLNRIIDLNSALRLRLNYQNDKVEQYLARTGIEYRIEQVELSHLAAEEAIEQLELLANDYQRQFRLDKNSPLFKFVNFSLPDELGDRLLLIFHHMIVDGDSRALIREQLVSQYRNLSLGKTSTATGSDYIAWLNHYYHHFTQFSANELQYWQSFEWSELSEITPMKSAQVYQVVDHAVEQLEFKLLEKQEAAQLASLSSPAGKALLYDALLYAELRAIEPFLTRQKVLIETVNDNRKSTELHAPAENLIGNLTSNDVYMIDMSCLATLSKAQQLIEINRQRSTQQGVRQASLMSLIYGDEPQSASLDRDYQKYLPWLGINLFINWGSESQDTQSAEEQPFWWATEYGGDKESRSLAGVRGHAFFVHIELCEQGVIARLHPDLCRLYNADVERVLQQMRVSLQTLLQDDSVIQLRSV</sequence>
<dbReference type="PROSITE" id="PS00455">
    <property type="entry name" value="AMP_BINDING"/>
    <property type="match status" value="1"/>
</dbReference>
<keyword evidence="4" id="KW-1185">Reference proteome</keyword>
<evidence type="ECO:0000256" key="1">
    <source>
        <dbReference type="SAM" id="Coils"/>
    </source>
</evidence>
<dbReference type="Gene3D" id="3.30.300.30">
    <property type="match status" value="1"/>
</dbReference>
<keyword evidence="1" id="KW-0175">Coiled coil</keyword>
<protein>
    <submittedName>
        <fullName evidence="3">Amino acid adenylation domain-containing protein</fullName>
    </submittedName>
</protein>
<proteinExistence type="predicted"/>
<dbReference type="PANTHER" id="PTHR45527:SF1">
    <property type="entry name" value="FATTY ACID SYNTHASE"/>
    <property type="match status" value="1"/>
</dbReference>
<dbReference type="InterPro" id="IPR036736">
    <property type="entry name" value="ACP-like_sf"/>
</dbReference>